<dbReference type="EMBL" id="FNXF01000013">
    <property type="protein sequence ID" value="SEI04292.1"/>
    <property type="molecule type" value="Genomic_DNA"/>
</dbReference>
<keyword evidence="10 11" id="KW-0998">Cell outer membrane</keyword>
<dbReference type="GO" id="GO:0006826">
    <property type="term" value="P:iron ion transport"/>
    <property type="evidence" value="ECO:0007669"/>
    <property type="project" value="UniProtKB-KW"/>
</dbReference>
<gene>
    <name evidence="17" type="ORF">SAMN05660691_03029</name>
</gene>
<evidence type="ECO:0000256" key="6">
    <source>
        <dbReference type="ARBA" id="ARBA00023004"/>
    </source>
</evidence>
<feature type="short sequence motif" description="TonB box" evidence="12">
    <location>
        <begin position="46"/>
        <end position="52"/>
    </location>
</feature>
<evidence type="ECO:0000259" key="15">
    <source>
        <dbReference type="Pfam" id="PF00593"/>
    </source>
</evidence>
<evidence type="ECO:0000259" key="16">
    <source>
        <dbReference type="Pfam" id="PF07715"/>
    </source>
</evidence>
<keyword evidence="18" id="KW-1185">Reference proteome</keyword>
<dbReference type="STRING" id="173990.SAMN05660691_03029"/>
<dbReference type="PROSITE" id="PS52016">
    <property type="entry name" value="TONB_DEPENDENT_REC_3"/>
    <property type="match status" value="1"/>
</dbReference>
<evidence type="ECO:0000256" key="14">
    <source>
        <dbReference type="SAM" id="SignalP"/>
    </source>
</evidence>
<keyword evidence="3 11" id="KW-1134">Transmembrane beta strand</keyword>
<dbReference type="InterPro" id="IPR039426">
    <property type="entry name" value="TonB-dep_rcpt-like"/>
</dbReference>
<reference evidence="18" key="1">
    <citation type="submission" date="2016-10" db="EMBL/GenBank/DDBJ databases">
        <authorList>
            <person name="Varghese N."/>
            <person name="Submissions S."/>
        </authorList>
    </citation>
    <scope>NUCLEOTIDE SEQUENCE [LARGE SCALE GENOMIC DNA]</scope>
    <source>
        <strain evidence="18">DSM 17616</strain>
    </source>
</reference>
<evidence type="ECO:0000256" key="12">
    <source>
        <dbReference type="PROSITE-ProRule" id="PRU10143"/>
    </source>
</evidence>
<evidence type="ECO:0000313" key="18">
    <source>
        <dbReference type="Proteomes" id="UP000199371"/>
    </source>
</evidence>
<dbReference type="GO" id="GO:0009279">
    <property type="term" value="C:cell outer membrane"/>
    <property type="evidence" value="ECO:0007669"/>
    <property type="project" value="UniProtKB-SubCell"/>
</dbReference>
<keyword evidence="14" id="KW-0732">Signal</keyword>
<sequence length="747" mass="81306">MKLFTKSVLSAAIQAGLFSAAVGFSPVLLAQESDKDQGGKQQELETITVTAQKRSQSIQEVPISIATLSGEKFDTIFSSGDDITALAIKVPGLYAETSNGRAAPRFYIRGLGNTDFDLAASQPVSIIMDDVVMENVILKSFPLFDVQQVEVIRGPQGTLFGRNTTAGIIKFDSVKPSQDFDAYVKTTAGTLGQFNLEGAAGGGLTDELSARLSLLSQHRSNWVDNSYTGESDVMGGYNERAGRLQFLYETADFDALLNVHSRNYDGTSSLFRKNILTPGSDKLNENYDRDTVAYDADGYNRQSYDAWGASLKFDFRFNGMTLTSISALERADGGGIGDIDGGNPGQAGPANPDNAVTEDQLKDLKQYTQEIRLASDTSGPLSWQAGGFYFDSTFGVNSIDGFFGATEVFHGNTSWALFGQTTYKFTDKLDVTAGIRYTDDVKTFSVGQQNVNGFALVIGAAQIQQYDPIKVSDDQISWELSANYRLTDKTSLFSRVAEGFRAQSIQGRDVAFEAPPSVADSETITSFEVGAKSDLLDNTLRLNGAVFYYTIDDIQLSAIGGETQGNQLINADKGVGYGFEVDFDYRVLANLSLGGGFSYNKTELKDDNLTVAPCGSGLCTVLDPLNAQDLALINGNPFPQAPKTILTLNARYDFPVQGGEIYVYGDYQLQGKTNLFLYESAEFKSNNNYEAGLRIAYVNYDSNYEVGVFGRNITDQDNLKGAIDFSNLTGFVNEPRTFGVDFKISFY</sequence>
<name>A0A1H6MWW8_9GAMM</name>
<keyword evidence="9 11" id="KW-0472">Membrane</keyword>
<dbReference type="PANTHER" id="PTHR32552:SF81">
    <property type="entry name" value="TONB-DEPENDENT OUTER MEMBRANE RECEPTOR"/>
    <property type="match status" value="1"/>
</dbReference>
<evidence type="ECO:0000313" key="17">
    <source>
        <dbReference type="EMBL" id="SEI04292.1"/>
    </source>
</evidence>
<dbReference type="RefSeq" id="WP_092795155.1">
    <property type="nucleotide sequence ID" value="NZ_FNXF01000013.1"/>
</dbReference>
<evidence type="ECO:0000256" key="10">
    <source>
        <dbReference type="ARBA" id="ARBA00023237"/>
    </source>
</evidence>
<evidence type="ECO:0000256" key="9">
    <source>
        <dbReference type="ARBA" id="ARBA00023136"/>
    </source>
</evidence>
<organism evidence="17 18">
    <name type="scientific">Rheinheimera pacifica</name>
    <dbReference type="NCBI Taxonomy" id="173990"/>
    <lineage>
        <taxon>Bacteria</taxon>
        <taxon>Pseudomonadati</taxon>
        <taxon>Pseudomonadota</taxon>
        <taxon>Gammaproteobacteria</taxon>
        <taxon>Chromatiales</taxon>
        <taxon>Chromatiaceae</taxon>
        <taxon>Rheinheimera</taxon>
    </lineage>
</organism>
<feature type="chain" id="PRO_5011714387" evidence="14">
    <location>
        <begin position="31"/>
        <end position="747"/>
    </location>
</feature>
<evidence type="ECO:0000256" key="13">
    <source>
        <dbReference type="RuleBase" id="RU003357"/>
    </source>
</evidence>
<evidence type="ECO:0000256" key="4">
    <source>
        <dbReference type="ARBA" id="ARBA00022496"/>
    </source>
</evidence>
<evidence type="ECO:0000256" key="1">
    <source>
        <dbReference type="ARBA" id="ARBA00004571"/>
    </source>
</evidence>
<feature type="domain" description="TonB-dependent receptor plug" evidence="16">
    <location>
        <begin position="58"/>
        <end position="168"/>
    </location>
</feature>
<keyword evidence="4" id="KW-0410">Iron transport</keyword>
<evidence type="ECO:0000256" key="7">
    <source>
        <dbReference type="ARBA" id="ARBA00023065"/>
    </source>
</evidence>
<dbReference type="InterPro" id="IPR010916">
    <property type="entry name" value="TonB_box_CS"/>
</dbReference>
<keyword evidence="6" id="KW-0408">Iron</keyword>
<dbReference type="InterPro" id="IPR012910">
    <property type="entry name" value="Plug_dom"/>
</dbReference>
<dbReference type="Gene3D" id="2.40.170.20">
    <property type="entry name" value="TonB-dependent receptor, beta-barrel domain"/>
    <property type="match status" value="1"/>
</dbReference>
<feature type="domain" description="TonB-dependent receptor-like beta-barrel" evidence="15">
    <location>
        <begin position="259"/>
        <end position="675"/>
    </location>
</feature>
<evidence type="ECO:0000256" key="11">
    <source>
        <dbReference type="PROSITE-ProRule" id="PRU01360"/>
    </source>
</evidence>
<proteinExistence type="inferred from homology"/>
<evidence type="ECO:0000256" key="3">
    <source>
        <dbReference type="ARBA" id="ARBA00022452"/>
    </source>
</evidence>
<feature type="signal peptide" evidence="14">
    <location>
        <begin position="1"/>
        <end position="30"/>
    </location>
</feature>
<dbReference type="PROSITE" id="PS00430">
    <property type="entry name" value="TONB_DEPENDENT_REC_1"/>
    <property type="match status" value="1"/>
</dbReference>
<comment type="similarity">
    <text evidence="11 13">Belongs to the TonB-dependent receptor family.</text>
</comment>
<keyword evidence="7" id="KW-0406">Ion transport</keyword>
<keyword evidence="8 12" id="KW-0798">TonB box</keyword>
<protein>
    <submittedName>
        <fullName evidence="17">Iron complex outermembrane recepter protein</fullName>
    </submittedName>
</protein>
<dbReference type="SUPFAM" id="SSF56935">
    <property type="entry name" value="Porins"/>
    <property type="match status" value="1"/>
</dbReference>
<dbReference type="OrthoDB" id="5987490at2"/>
<keyword evidence="2 11" id="KW-0813">Transport</keyword>
<accession>A0A1H6MWW8</accession>
<evidence type="ECO:0000256" key="5">
    <source>
        <dbReference type="ARBA" id="ARBA00022692"/>
    </source>
</evidence>
<dbReference type="InterPro" id="IPR036942">
    <property type="entry name" value="Beta-barrel_TonB_sf"/>
</dbReference>
<comment type="subcellular location">
    <subcellularLocation>
        <location evidence="1 11">Cell outer membrane</location>
        <topology evidence="1 11">Multi-pass membrane protein</topology>
    </subcellularLocation>
</comment>
<dbReference type="InterPro" id="IPR000531">
    <property type="entry name" value="Beta-barrel_TonB"/>
</dbReference>
<evidence type="ECO:0000256" key="2">
    <source>
        <dbReference type="ARBA" id="ARBA00022448"/>
    </source>
</evidence>
<evidence type="ECO:0000256" key="8">
    <source>
        <dbReference type="ARBA" id="ARBA00023077"/>
    </source>
</evidence>
<dbReference type="Pfam" id="PF07715">
    <property type="entry name" value="Plug"/>
    <property type="match status" value="1"/>
</dbReference>
<dbReference type="PANTHER" id="PTHR32552">
    <property type="entry name" value="FERRICHROME IRON RECEPTOR-RELATED"/>
    <property type="match status" value="1"/>
</dbReference>
<keyword evidence="5 11" id="KW-0812">Transmembrane</keyword>
<dbReference type="Pfam" id="PF00593">
    <property type="entry name" value="TonB_dep_Rec_b-barrel"/>
    <property type="match status" value="1"/>
</dbReference>
<dbReference type="Proteomes" id="UP000199371">
    <property type="component" value="Unassembled WGS sequence"/>
</dbReference>
<dbReference type="AlphaFoldDB" id="A0A1H6MWW8"/>